<evidence type="ECO:0000256" key="3">
    <source>
        <dbReference type="ARBA" id="ARBA00022692"/>
    </source>
</evidence>
<accession>A0A7K4JXA1</accession>
<dbReference type="Pfam" id="PF09799">
    <property type="entry name" value="Transmemb_17"/>
    <property type="match status" value="1"/>
</dbReference>
<dbReference type="Proteomes" id="UP000545332">
    <property type="component" value="Unassembled WGS sequence"/>
</dbReference>
<evidence type="ECO:0000256" key="2">
    <source>
        <dbReference type="ARBA" id="ARBA00004141"/>
    </source>
</evidence>
<keyword evidence="4 7" id="KW-1133">Transmembrane helix</keyword>
<evidence type="ECO:0000313" key="8">
    <source>
        <dbReference type="EMBL" id="NWI08707.1"/>
    </source>
</evidence>
<protein>
    <submittedName>
        <fullName evidence="8">TM17B protein</fullName>
    </submittedName>
</protein>
<evidence type="ECO:0000256" key="6">
    <source>
        <dbReference type="ARBA" id="ARBA00023273"/>
    </source>
</evidence>
<dbReference type="GO" id="GO:0016020">
    <property type="term" value="C:membrane"/>
    <property type="evidence" value="ECO:0007669"/>
    <property type="project" value="UniProtKB-SubCell"/>
</dbReference>
<keyword evidence="9" id="KW-1185">Reference proteome</keyword>
<evidence type="ECO:0000256" key="7">
    <source>
        <dbReference type="SAM" id="Phobius"/>
    </source>
</evidence>
<comment type="subcellular location">
    <subcellularLocation>
        <location evidence="1">Cell projection</location>
        <location evidence="1">Cilium</location>
    </subcellularLocation>
    <subcellularLocation>
        <location evidence="2">Membrane</location>
        <topology evidence="2">Multi-pass membrane protein</topology>
    </subcellularLocation>
</comment>
<evidence type="ECO:0000313" key="9">
    <source>
        <dbReference type="Proteomes" id="UP000545332"/>
    </source>
</evidence>
<proteinExistence type="predicted"/>
<dbReference type="GO" id="GO:1905515">
    <property type="term" value="P:non-motile cilium assembly"/>
    <property type="evidence" value="ECO:0007669"/>
    <property type="project" value="TreeGrafter"/>
</dbReference>
<evidence type="ECO:0000256" key="1">
    <source>
        <dbReference type="ARBA" id="ARBA00004138"/>
    </source>
</evidence>
<organism evidence="8 9">
    <name type="scientific">Crypturellus soui</name>
    <dbReference type="NCBI Taxonomy" id="458187"/>
    <lineage>
        <taxon>Eukaryota</taxon>
        <taxon>Metazoa</taxon>
        <taxon>Chordata</taxon>
        <taxon>Craniata</taxon>
        <taxon>Vertebrata</taxon>
        <taxon>Euteleostomi</taxon>
        <taxon>Archelosauria</taxon>
        <taxon>Archosauria</taxon>
        <taxon>Dinosauria</taxon>
        <taxon>Saurischia</taxon>
        <taxon>Theropoda</taxon>
        <taxon>Coelurosauria</taxon>
        <taxon>Aves</taxon>
        <taxon>Palaeognathae</taxon>
        <taxon>Tinamiformes</taxon>
        <taxon>Tinamidae</taxon>
        <taxon>Crypturellus</taxon>
    </lineage>
</organism>
<dbReference type="PANTHER" id="PTHR13531:SF4">
    <property type="entry name" value="TRANSMEMBRANE PROTEIN 17B"/>
    <property type="match status" value="1"/>
</dbReference>
<keyword evidence="6" id="KW-0966">Cell projection</keyword>
<dbReference type="GO" id="GO:0035869">
    <property type="term" value="C:ciliary transition zone"/>
    <property type="evidence" value="ECO:0007669"/>
    <property type="project" value="TreeGrafter"/>
</dbReference>
<feature type="non-terminal residue" evidence="8">
    <location>
        <position position="1"/>
    </location>
</feature>
<name>A0A7K4JXA1_9AVES</name>
<feature type="transmembrane region" description="Helical" evidence="7">
    <location>
        <begin position="12"/>
        <end position="30"/>
    </location>
</feature>
<dbReference type="OrthoDB" id="311720at2759"/>
<evidence type="ECO:0000256" key="5">
    <source>
        <dbReference type="ARBA" id="ARBA00023136"/>
    </source>
</evidence>
<keyword evidence="5 7" id="KW-0472">Membrane</keyword>
<gene>
    <name evidence="8" type="primary">Tmem17b</name>
    <name evidence="8" type="ORF">CRYSOU_R02644</name>
</gene>
<feature type="non-terminal residue" evidence="8">
    <location>
        <position position="70"/>
    </location>
</feature>
<evidence type="ECO:0000256" key="4">
    <source>
        <dbReference type="ARBA" id="ARBA00022989"/>
    </source>
</evidence>
<dbReference type="InterPro" id="IPR019184">
    <property type="entry name" value="Uncharacterised_TM-17"/>
</dbReference>
<dbReference type="EMBL" id="VWPX01001143">
    <property type="protein sequence ID" value="NWI08707.1"/>
    <property type="molecule type" value="Genomic_DNA"/>
</dbReference>
<comment type="caution">
    <text evidence="8">The sequence shown here is derived from an EMBL/GenBank/DDBJ whole genome shotgun (WGS) entry which is preliminary data.</text>
</comment>
<keyword evidence="3 7" id="KW-0812">Transmembrane</keyword>
<reference evidence="8 9" key="1">
    <citation type="submission" date="2019-09" db="EMBL/GenBank/DDBJ databases">
        <title>Bird 10,000 Genomes (B10K) Project - Family phase.</title>
        <authorList>
            <person name="Zhang G."/>
        </authorList>
    </citation>
    <scope>NUCLEOTIDE SEQUENCE [LARGE SCALE GENOMIC DNA]</scope>
    <source>
        <strain evidence="8">B10K-MSB-42743</strain>
        <tissue evidence="8">Heart</tissue>
    </source>
</reference>
<feature type="transmembrane region" description="Helical" evidence="7">
    <location>
        <begin position="42"/>
        <end position="64"/>
    </location>
</feature>
<sequence length="70" mass="8171">VLASLPLQMLLYFNVFYFPLWCLAEGTMLLQKYSLLPRYYQLLLLAAFLMLSLGEGFRLFLGYIGNLQEK</sequence>
<dbReference type="PANTHER" id="PTHR13531">
    <property type="entry name" value="GEO07735P1-RELATED-RELATED"/>
    <property type="match status" value="1"/>
</dbReference>
<dbReference type="AlphaFoldDB" id="A0A7K4JXA1"/>